<dbReference type="InterPro" id="IPR050641">
    <property type="entry name" value="RIFMO-like"/>
</dbReference>
<dbReference type="RefSeq" id="WP_386431182.1">
    <property type="nucleotide sequence ID" value="NZ_JBHSBB010000014.1"/>
</dbReference>
<dbReference type="InterPro" id="IPR002938">
    <property type="entry name" value="FAD-bd"/>
</dbReference>
<dbReference type="Pfam" id="PF01494">
    <property type="entry name" value="FAD_binding_3"/>
    <property type="match status" value="1"/>
</dbReference>
<keyword evidence="3" id="KW-0274">FAD</keyword>
<keyword evidence="5" id="KW-0503">Monooxygenase</keyword>
<dbReference type="Proteomes" id="UP001595765">
    <property type="component" value="Unassembled WGS sequence"/>
</dbReference>
<dbReference type="PRINTS" id="PR00420">
    <property type="entry name" value="RNGMNOXGNASE"/>
</dbReference>
<sequence length="513" mass="53943">MSDPIIVAGAGPVGLTVAGELARRGVPVRIFDRLAAPTGQSRAVLVHARSLELMERGGVVGEVLASGVRTDAMELRADGETVARIELGLVDSPYPYSVTIAQTETERILTEALAGHGVAVERERTVTALEQDGGGVRVTVRHADGREEVVAGAWLVGADGGHSDVRRLVGSALAGSFKGERFLMGDVDAEHGFDPHTMYTFFSAHDGPLLVFPMKDGRMRLIAQIPTTADGPATQEWLQRVADERSDSRIAIQHSRWLTTFDIHHAQVPRYRIGRVFLAGDAAHVHSPAGGQGMNTGMQDAFNLGWKLALAEAGQANAALLDSYHAERHPVGAKVIEFTTALTNVGTLSNPVAQRLRNRVMHAVTALAPVRLAMADKVEETVLSYRGSPVVVGAAGRSPISGGDHLPVADPALRAVLAPEHGHVLLTLAPDGAVPAPHASRYGFGVRQILVSAAGAPVNGYDAVVADPGGATAARCGLPRGGRVMLRPDGYVGAVATFEDEGPLDAYGDLLSS</sequence>
<dbReference type="PANTHER" id="PTHR43004:SF19">
    <property type="entry name" value="BINDING MONOOXYGENASE, PUTATIVE (JCVI)-RELATED"/>
    <property type="match status" value="1"/>
</dbReference>
<feature type="domain" description="FAD-binding" evidence="4">
    <location>
        <begin position="5"/>
        <end position="339"/>
    </location>
</feature>
<dbReference type="Gene3D" id="3.30.70.2450">
    <property type="match status" value="1"/>
</dbReference>
<keyword evidence="6" id="KW-1185">Reference proteome</keyword>
<keyword evidence="2" id="KW-0285">Flavoprotein</keyword>
<dbReference type="EMBL" id="JBHSBB010000014">
    <property type="protein sequence ID" value="MFC4033911.1"/>
    <property type="molecule type" value="Genomic_DNA"/>
</dbReference>
<evidence type="ECO:0000259" key="4">
    <source>
        <dbReference type="Pfam" id="PF01494"/>
    </source>
</evidence>
<dbReference type="GO" id="GO:0004497">
    <property type="term" value="F:monooxygenase activity"/>
    <property type="evidence" value="ECO:0007669"/>
    <property type="project" value="UniProtKB-KW"/>
</dbReference>
<accession>A0ABV8HSM5</accession>
<name>A0ABV8HSM5_9ACTN</name>
<evidence type="ECO:0000313" key="6">
    <source>
        <dbReference type="Proteomes" id="UP001595765"/>
    </source>
</evidence>
<reference evidence="6" key="1">
    <citation type="journal article" date="2019" name="Int. J. Syst. Evol. Microbiol.">
        <title>The Global Catalogue of Microorganisms (GCM) 10K type strain sequencing project: providing services to taxonomists for standard genome sequencing and annotation.</title>
        <authorList>
            <consortium name="The Broad Institute Genomics Platform"/>
            <consortium name="The Broad Institute Genome Sequencing Center for Infectious Disease"/>
            <person name="Wu L."/>
            <person name="Ma J."/>
        </authorList>
    </citation>
    <scope>NUCLEOTIDE SEQUENCE [LARGE SCALE GENOMIC DNA]</scope>
    <source>
        <strain evidence="6">CGMCC 4.7237</strain>
    </source>
</reference>
<organism evidence="5 6">
    <name type="scientific">Streptomyces polygonati</name>
    <dbReference type="NCBI Taxonomy" id="1617087"/>
    <lineage>
        <taxon>Bacteria</taxon>
        <taxon>Bacillati</taxon>
        <taxon>Actinomycetota</taxon>
        <taxon>Actinomycetes</taxon>
        <taxon>Kitasatosporales</taxon>
        <taxon>Streptomycetaceae</taxon>
        <taxon>Streptomyces</taxon>
    </lineage>
</organism>
<protein>
    <submittedName>
        <fullName evidence="5">FAD-dependent monooxygenase</fullName>
    </submittedName>
</protein>
<keyword evidence="5" id="KW-0560">Oxidoreductase</keyword>
<comment type="caution">
    <text evidence="5">The sequence shown here is derived from an EMBL/GenBank/DDBJ whole genome shotgun (WGS) entry which is preliminary data.</text>
</comment>
<dbReference type="Gene3D" id="3.50.50.60">
    <property type="entry name" value="FAD/NAD(P)-binding domain"/>
    <property type="match status" value="1"/>
</dbReference>
<dbReference type="InterPro" id="IPR036188">
    <property type="entry name" value="FAD/NAD-bd_sf"/>
</dbReference>
<evidence type="ECO:0000256" key="2">
    <source>
        <dbReference type="ARBA" id="ARBA00022630"/>
    </source>
</evidence>
<dbReference type="SUPFAM" id="SSF51905">
    <property type="entry name" value="FAD/NAD(P)-binding domain"/>
    <property type="match status" value="1"/>
</dbReference>
<proteinExistence type="predicted"/>
<gene>
    <name evidence="5" type="ORF">ACFO3J_20850</name>
</gene>
<evidence type="ECO:0000313" key="5">
    <source>
        <dbReference type="EMBL" id="MFC4033911.1"/>
    </source>
</evidence>
<comment type="cofactor">
    <cofactor evidence="1">
        <name>FAD</name>
        <dbReference type="ChEBI" id="CHEBI:57692"/>
    </cofactor>
</comment>
<dbReference type="PANTHER" id="PTHR43004">
    <property type="entry name" value="TRK SYSTEM POTASSIUM UPTAKE PROTEIN"/>
    <property type="match status" value="1"/>
</dbReference>
<evidence type="ECO:0000256" key="3">
    <source>
        <dbReference type="ARBA" id="ARBA00022827"/>
    </source>
</evidence>
<evidence type="ECO:0000256" key="1">
    <source>
        <dbReference type="ARBA" id="ARBA00001974"/>
    </source>
</evidence>